<evidence type="ECO:0000256" key="2">
    <source>
        <dbReference type="ARBA" id="ARBA00004953"/>
    </source>
</evidence>
<proteinExistence type="inferred from homology"/>
<dbReference type="UniPathway" id="UPA00148"/>
<evidence type="ECO:0000256" key="9">
    <source>
        <dbReference type="HAMAP-Rule" id="MF_00024"/>
    </source>
</evidence>
<keyword evidence="7 9" id="KW-1133">Transmembrane helix</keyword>
<comment type="caution">
    <text evidence="10">The sequence shown here is derived from an EMBL/GenBank/DDBJ whole genome shotgun (WGS) entry which is preliminary data.</text>
</comment>
<gene>
    <name evidence="9 10" type="primary">cobD</name>
    <name evidence="10" type="ORF">HHL10_13615</name>
</gene>
<protein>
    <recommendedName>
        <fullName evidence="9">Cobalamin biosynthesis protein CobD</fullName>
    </recommendedName>
</protein>
<evidence type="ECO:0000256" key="6">
    <source>
        <dbReference type="ARBA" id="ARBA00022692"/>
    </source>
</evidence>
<dbReference type="Proteomes" id="UP000574067">
    <property type="component" value="Unassembled WGS sequence"/>
</dbReference>
<dbReference type="GO" id="GO:0048472">
    <property type="term" value="F:threonine-phosphate decarboxylase activity"/>
    <property type="evidence" value="ECO:0007669"/>
    <property type="project" value="InterPro"/>
</dbReference>
<evidence type="ECO:0000256" key="1">
    <source>
        <dbReference type="ARBA" id="ARBA00004651"/>
    </source>
</evidence>
<comment type="similarity">
    <text evidence="3 9">Belongs to the CobD/CbiB family.</text>
</comment>
<name>A0A848FCJ0_9BURK</name>
<dbReference type="NCBIfam" id="TIGR00380">
    <property type="entry name" value="cobal_cbiB"/>
    <property type="match status" value="1"/>
</dbReference>
<organism evidence="10 11">
    <name type="scientific">Azohydromonas caseinilytica</name>
    <dbReference type="NCBI Taxonomy" id="2728836"/>
    <lineage>
        <taxon>Bacteria</taxon>
        <taxon>Pseudomonadati</taxon>
        <taxon>Pseudomonadota</taxon>
        <taxon>Betaproteobacteria</taxon>
        <taxon>Burkholderiales</taxon>
        <taxon>Sphaerotilaceae</taxon>
        <taxon>Azohydromonas</taxon>
    </lineage>
</organism>
<keyword evidence="5 9" id="KW-0169">Cobalamin biosynthesis</keyword>
<evidence type="ECO:0000256" key="4">
    <source>
        <dbReference type="ARBA" id="ARBA00022475"/>
    </source>
</evidence>
<feature type="transmembrane region" description="Helical" evidence="9">
    <location>
        <begin position="277"/>
        <end position="299"/>
    </location>
</feature>
<dbReference type="InterPro" id="IPR004485">
    <property type="entry name" value="Cobalamin_biosynth_CobD/CbiB"/>
</dbReference>
<keyword evidence="8 9" id="KW-0472">Membrane</keyword>
<evidence type="ECO:0000256" key="8">
    <source>
        <dbReference type="ARBA" id="ARBA00023136"/>
    </source>
</evidence>
<dbReference type="HAMAP" id="MF_00024">
    <property type="entry name" value="CobD_CbiB"/>
    <property type="match status" value="1"/>
</dbReference>
<dbReference type="PANTHER" id="PTHR34308:SF1">
    <property type="entry name" value="COBALAMIN BIOSYNTHESIS PROTEIN CBIB"/>
    <property type="match status" value="1"/>
</dbReference>
<dbReference type="RefSeq" id="WP_169160916.1">
    <property type="nucleotide sequence ID" value="NZ_JABBFW010000008.1"/>
</dbReference>
<comment type="caution">
    <text evidence="9">Lacks conserved residue(s) required for the propagation of feature annotation.</text>
</comment>
<dbReference type="PANTHER" id="PTHR34308">
    <property type="entry name" value="COBALAMIN BIOSYNTHESIS PROTEIN CBIB"/>
    <property type="match status" value="1"/>
</dbReference>
<keyword evidence="4 9" id="KW-1003">Cell membrane</keyword>
<evidence type="ECO:0000256" key="7">
    <source>
        <dbReference type="ARBA" id="ARBA00022989"/>
    </source>
</evidence>
<keyword evidence="6 9" id="KW-0812">Transmembrane</keyword>
<evidence type="ECO:0000256" key="3">
    <source>
        <dbReference type="ARBA" id="ARBA00006263"/>
    </source>
</evidence>
<reference evidence="10 11" key="1">
    <citation type="submission" date="2020-04" db="EMBL/GenBank/DDBJ databases">
        <title>Azohydromonas sp. isolated from soil.</title>
        <authorList>
            <person name="Dahal R.H."/>
        </authorList>
    </citation>
    <scope>NUCLEOTIDE SEQUENCE [LARGE SCALE GENOMIC DNA]</scope>
    <source>
        <strain evidence="10 11">G-1-1-14</strain>
    </source>
</reference>
<dbReference type="GO" id="GO:0015420">
    <property type="term" value="F:ABC-type vitamin B12 transporter activity"/>
    <property type="evidence" value="ECO:0007669"/>
    <property type="project" value="UniProtKB-UniRule"/>
</dbReference>
<comment type="function">
    <text evidence="9">Converts cobyric acid to cobinamide by the addition of aminopropanol on the F carboxylic group.</text>
</comment>
<dbReference type="GO" id="GO:0005886">
    <property type="term" value="C:plasma membrane"/>
    <property type="evidence" value="ECO:0007669"/>
    <property type="project" value="UniProtKB-SubCell"/>
</dbReference>
<dbReference type="AlphaFoldDB" id="A0A848FCJ0"/>
<comment type="pathway">
    <text evidence="2 9">Cofactor biosynthesis; adenosylcobalamin biosynthesis.</text>
</comment>
<accession>A0A848FCJ0</accession>
<evidence type="ECO:0000313" key="10">
    <source>
        <dbReference type="EMBL" id="NML16013.1"/>
    </source>
</evidence>
<evidence type="ECO:0000256" key="5">
    <source>
        <dbReference type="ARBA" id="ARBA00022573"/>
    </source>
</evidence>
<evidence type="ECO:0000313" key="11">
    <source>
        <dbReference type="Proteomes" id="UP000574067"/>
    </source>
</evidence>
<dbReference type="GO" id="GO:0009236">
    <property type="term" value="P:cobalamin biosynthetic process"/>
    <property type="evidence" value="ECO:0007669"/>
    <property type="project" value="UniProtKB-UniRule"/>
</dbReference>
<keyword evidence="11" id="KW-1185">Reference proteome</keyword>
<comment type="subcellular location">
    <subcellularLocation>
        <location evidence="1 9">Cell membrane</location>
        <topology evidence="1 9">Multi-pass membrane protein</topology>
    </subcellularLocation>
</comment>
<feature type="transmembrane region" description="Helical" evidence="9">
    <location>
        <begin position="156"/>
        <end position="177"/>
    </location>
</feature>
<feature type="transmembrane region" description="Helical" evidence="9">
    <location>
        <begin position="50"/>
        <end position="73"/>
    </location>
</feature>
<dbReference type="EMBL" id="JABBFW010000008">
    <property type="protein sequence ID" value="NML16013.1"/>
    <property type="molecule type" value="Genomic_DNA"/>
</dbReference>
<dbReference type="Pfam" id="PF03186">
    <property type="entry name" value="CobD_Cbib"/>
    <property type="match status" value="1"/>
</dbReference>
<sequence length="305" mass="32215">MDAVAALAVVIALAVDRLWGEPPARAHPVVYMGKALGAVGPALLKWRPVAAFLGGALAWLLGAAGVAAIAWALELGLRALPWWAAGPLLGLLLKPLLAWRMLRDEVRAVEAALAQSLEAGRAQLSRLVSRDTSQLQPHEVREAAIETLAENLNDSVVAPLFWFTVAGLPGAALYRWANTADAMWGYRGRWEWVGKFAARADDALSWLPARLTALLLCLAARRWPAGLAREARVTPSPNGGWPMGAMALLLGVRLSKPGVYALHASGAVPRADHTRAALAWSGQAVAAGAALLAAAGLWLGSRAWG</sequence>
<feature type="transmembrane region" description="Helical" evidence="9">
    <location>
        <begin position="80"/>
        <end position="99"/>
    </location>
</feature>